<evidence type="ECO:0000256" key="1">
    <source>
        <dbReference type="ARBA" id="ARBA00023002"/>
    </source>
</evidence>
<dbReference type="GO" id="GO:0016491">
    <property type="term" value="F:oxidoreductase activity"/>
    <property type="evidence" value="ECO:0007669"/>
    <property type="project" value="UniProtKB-KW"/>
</dbReference>
<dbReference type="GO" id="GO:0071949">
    <property type="term" value="F:FAD binding"/>
    <property type="evidence" value="ECO:0007669"/>
    <property type="project" value="InterPro"/>
</dbReference>
<dbReference type="PRINTS" id="PR00420">
    <property type="entry name" value="RNGMNOXGNASE"/>
</dbReference>
<dbReference type="InterPro" id="IPR002938">
    <property type="entry name" value="FAD-bd"/>
</dbReference>
<organism evidence="3 4">
    <name type="scientific">Mycobacteroides saopaulense</name>
    <dbReference type="NCBI Taxonomy" id="1578165"/>
    <lineage>
        <taxon>Bacteria</taxon>
        <taxon>Bacillati</taxon>
        <taxon>Actinomycetota</taxon>
        <taxon>Actinomycetes</taxon>
        <taxon>Mycobacteriales</taxon>
        <taxon>Mycobacteriaceae</taxon>
        <taxon>Mycobacteroides</taxon>
    </lineage>
</organism>
<protein>
    <recommendedName>
        <fullName evidence="2">FAD-binding domain-containing protein</fullName>
    </recommendedName>
</protein>
<feature type="domain" description="FAD-binding" evidence="2">
    <location>
        <begin position="6"/>
        <end position="348"/>
    </location>
</feature>
<dbReference type="InterPro" id="IPR036188">
    <property type="entry name" value="FAD/NAD-bd_sf"/>
</dbReference>
<reference evidence="3 4" key="1">
    <citation type="submission" date="2016-12" db="EMBL/GenBank/DDBJ databases">
        <title>The new phylogeny of genus Mycobacterium.</title>
        <authorList>
            <person name="Tortoli E."/>
            <person name="Trovato A."/>
            <person name="Cirillo D.M."/>
        </authorList>
    </citation>
    <scope>NUCLEOTIDE SEQUENCE [LARGE SCALE GENOMIC DNA]</scope>
    <source>
        <strain evidence="3 4">CCUG 66554</strain>
    </source>
</reference>
<dbReference type="STRING" id="1578165.BKG68_07695"/>
<dbReference type="OrthoDB" id="9791689at2"/>
<dbReference type="PANTHER" id="PTHR43476">
    <property type="entry name" value="3-(3-HYDROXY-PHENYL)PROPIONATE/3-HYDROXYCINNAMIC ACID HYDROXYLASE"/>
    <property type="match status" value="1"/>
</dbReference>
<evidence type="ECO:0000313" key="4">
    <source>
        <dbReference type="Proteomes" id="UP000192434"/>
    </source>
</evidence>
<comment type="caution">
    <text evidence="3">The sequence shown here is derived from an EMBL/GenBank/DDBJ whole genome shotgun (WGS) entry which is preliminary data.</text>
</comment>
<dbReference type="InterPro" id="IPR050631">
    <property type="entry name" value="PheA/TfdB_FAD_monoxygenase"/>
</dbReference>
<dbReference type="Pfam" id="PF01494">
    <property type="entry name" value="FAD_binding_3"/>
    <property type="match status" value="1"/>
</dbReference>
<accession>A0A1X0J355</accession>
<dbReference type="NCBIfam" id="NF004834">
    <property type="entry name" value="PRK06185.1-3"/>
    <property type="match status" value="1"/>
</dbReference>
<evidence type="ECO:0000259" key="2">
    <source>
        <dbReference type="Pfam" id="PF01494"/>
    </source>
</evidence>
<keyword evidence="1" id="KW-0560">Oxidoreductase</keyword>
<dbReference type="Gene3D" id="3.50.50.60">
    <property type="entry name" value="FAD/NAD(P)-binding domain"/>
    <property type="match status" value="2"/>
</dbReference>
<dbReference type="AlphaFoldDB" id="A0A1X0J355"/>
<dbReference type="EMBL" id="MVII01000017">
    <property type="protein sequence ID" value="ORB56330.1"/>
    <property type="molecule type" value="Genomic_DNA"/>
</dbReference>
<dbReference type="RefSeq" id="WP_083017085.1">
    <property type="nucleotide sequence ID" value="NZ_MVII01000017.1"/>
</dbReference>
<dbReference type="Proteomes" id="UP000192434">
    <property type="component" value="Unassembled WGS sequence"/>
</dbReference>
<gene>
    <name evidence="3" type="ORF">BST43_14480</name>
</gene>
<proteinExistence type="predicted"/>
<evidence type="ECO:0000313" key="3">
    <source>
        <dbReference type="EMBL" id="ORB56330.1"/>
    </source>
</evidence>
<name>A0A1X0J355_9MYCO</name>
<sequence>MPGVAVDVCVIGGGPAGLMAGLLLARFGLDVTVVEKHSDFLRDFRGDTVHPSTLQAMDELGLIDQFLELPHAKAETLPIATDSGQLLFADFRALPGRYRYLAFMPQWDVLDFVASAARRYPGFELLQQVQATELIHEGEDVVGVRASGPGGVLQIRAKLVIAADGRRSLVRSTGELGLAASTAPMDVLWFRLSRAADDPVSAVRSGRGYFIVCLNRGHYWQIAYMIPKGGYEQIRREGLDALKTAIAAIYPVFAGRLAEELDDWSDFHLLDVRVDRLRRWYRPGLLAIGDAAHAMSPAGGVGINLAVQDAVAAARMLGPVLASGARPSVAQLARVQRRRQYPAQIVQWAQLYLLADLYPTAGRPPAERPLLIRLIRAFPLLPRLIARVIGRGLRPEPVPPPTVGMRSESMEA</sequence>
<dbReference type="SUPFAM" id="SSF51905">
    <property type="entry name" value="FAD/NAD(P)-binding domain"/>
    <property type="match status" value="1"/>
</dbReference>
<dbReference type="PANTHER" id="PTHR43476:SF5">
    <property type="entry name" value="FAD-DEPENDENT MONOOXYGENASE"/>
    <property type="match status" value="1"/>
</dbReference>